<proteinExistence type="predicted"/>
<evidence type="ECO:0000313" key="15">
    <source>
        <dbReference type="EMBL" id="CAB5032260.1"/>
    </source>
</evidence>
<keyword evidence="3" id="KW-1003">Cell membrane</keyword>
<evidence type="ECO:0000259" key="8">
    <source>
        <dbReference type="PROSITE" id="PS50928"/>
    </source>
</evidence>
<keyword evidence="2" id="KW-0813">Transport</keyword>
<evidence type="ECO:0000256" key="2">
    <source>
        <dbReference type="ARBA" id="ARBA00022448"/>
    </source>
</evidence>
<dbReference type="Pfam" id="PF00528">
    <property type="entry name" value="BPD_transp_1"/>
    <property type="match status" value="1"/>
</dbReference>
<evidence type="ECO:0000313" key="9">
    <source>
        <dbReference type="EMBL" id="CAB4676679.1"/>
    </source>
</evidence>
<evidence type="ECO:0000313" key="14">
    <source>
        <dbReference type="EMBL" id="CAB4966955.1"/>
    </source>
</evidence>
<evidence type="ECO:0000313" key="10">
    <source>
        <dbReference type="EMBL" id="CAB4709733.1"/>
    </source>
</evidence>
<accession>A0A6J7AWP3</accession>
<evidence type="ECO:0000256" key="1">
    <source>
        <dbReference type="ARBA" id="ARBA00004651"/>
    </source>
</evidence>
<evidence type="ECO:0000313" key="11">
    <source>
        <dbReference type="EMBL" id="CAB4825696.1"/>
    </source>
</evidence>
<dbReference type="Gene3D" id="1.10.3720.10">
    <property type="entry name" value="MetI-like"/>
    <property type="match status" value="1"/>
</dbReference>
<evidence type="ECO:0000256" key="7">
    <source>
        <dbReference type="SAM" id="Phobius"/>
    </source>
</evidence>
<dbReference type="SUPFAM" id="SSF161098">
    <property type="entry name" value="MetI-like"/>
    <property type="match status" value="1"/>
</dbReference>
<dbReference type="GO" id="GO:0055085">
    <property type="term" value="P:transmembrane transport"/>
    <property type="evidence" value="ECO:0007669"/>
    <property type="project" value="InterPro"/>
</dbReference>
<dbReference type="EMBL" id="CAFBPT010000010">
    <property type="protein sequence ID" value="CAB5032260.1"/>
    <property type="molecule type" value="Genomic_DNA"/>
</dbReference>
<reference evidence="12" key="1">
    <citation type="submission" date="2020-05" db="EMBL/GenBank/DDBJ databases">
        <authorList>
            <person name="Chiriac C."/>
            <person name="Salcher M."/>
            <person name="Ghai R."/>
            <person name="Kavagutti S V."/>
        </authorList>
    </citation>
    <scope>NUCLEOTIDE SEQUENCE</scope>
</reference>
<dbReference type="InterPro" id="IPR051393">
    <property type="entry name" value="ABC_transporter_permease"/>
</dbReference>
<dbReference type="AlphaFoldDB" id="A0A6J7AWP3"/>
<feature type="transmembrane region" description="Helical" evidence="7">
    <location>
        <begin position="120"/>
        <end position="140"/>
    </location>
</feature>
<feature type="transmembrane region" description="Helical" evidence="7">
    <location>
        <begin position="89"/>
        <end position="108"/>
    </location>
</feature>
<organism evidence="12">
    <name type="scientific">freshwater metagenome</name>
    <dbReference type="NCBI Taxonomy" id="449393"/>
    <lineage>
        <taxon>unclassified sequences</taxon>
        <taxon>metagenomes</taxon>
        <taxon>ecological metagenomes</taxon>
    </lineage>
</organism>
<evidence type="ECO:0000256" key="6">
    <source>
        <dbReference type="ARBA" id="ARBA00023136"/>
    </source>
</evidence>
<evidence type="ECO:0000256" key="3">
    <source>
        <dbReference type="ARBA" id="ARBA00022475"/>
    </source>
</evidence>
<comment type="subcellular location">
    <subcellularLocation>
        <location evidence="1">Cell membrane</location>
        <topology evidence="1">Multi-pass membrane protein</topology>
    </subcellularLocation>
</comment>
<gene>
    <name evidence="9" type="ORF">UFOPK2343_00772</name>
    <name evidence="10" type="ORF">UFOPK2652_00718</name>
    <name evidence="11" type="ORF">UFOPK3128_01129</name>
    <name evidence="12" type="ORF">UFOPK3227_00142</name>
    <name evidence="13" type="ORF">UFOPK3511_00948</name>
    <name evidence="14" type="ORF">UFOPK3880_01066</name>
    <name evidence="15" type="ORF">UFOPK4146_01128</name>
</gene>
<dbReference type="CDD" id="cd06261">
    <property type="entry name" value="TM_PBP2"/>
    <property type="match status" value="1"/>
</dbReference>
<dbReference type="InterPro" id="IPR035906">
    <property type="entry name" value="MetI-like_sf"/>
</dbReference>
<keyword evidence="4 7" id="KW-0812">Transmembrane</keyword>
<dbReference type="EMBL" id="CAFAHD010000007">
    <property type="protein sequence ID" value="CAB4837133.1"/>
    <property type="molecule type" value="Genomic_DNA"/>
</dbReference>
<dbReference type="GO" id="GO:0005886">
    <property type="term" value="C:plasma membrane"/>
    <property type="evidence" value="ECO:0007669"/>
    <property type="project" value="UniProtKB-SubCell"/>
</dbReference>
<feature type="transmembrane region" description="Helical" evidence="7">
    <location>
        <begin position="229"/>
        <end position="248"/>
    </location>
</feature>
<evidence type="ECO:0000256" key="5">
    <source>
        <dbReference type="ARBA" id="ARBA00022989"/>
    </source>
</evidence>
<name>A0A6J7AWP3_9ZZZZ</name>
<dbReference type="InterPro" id="IPR000515">
    <property type="entry name" value="MetI-like"/>
</dbReference>
<dbReference type="PROSITE" id="PS50928">
    <property type="entry name" value="ABC_TM1"/>
    <property type="match status" value="1"/>
</dbReference>
<evidence type="ECO:0000256" key="4">
    <source>
        <dbReference type="ARBA" id="ARBA00022692"/>
    </source>
</evidence>
<feature type="transmembrane region" description="Helical" evidence="7">
    <location>
        <begin position="170"/>
        <end position="194"/>
    </location>
</feature>
<dbReference type="EMBL" id="CAFBNU010000012">
    <property type="protein sequence ID" value="CAB4966955.1"/>
    <property type="molecule type" value="Genomic_DNA"/>
</dbReference>
<sequence length="306" mass="33942">MIESQGSAVTVRGKNRLRNGRYREIWPAVFLLPAIFMLGVVFVFPLISVVKFSFYAGRVGDLAPVGFANYYNLLHDSVFLIAIKNNLKLLITAPVSVALALTISLILYEGVKGWRTYRIIVFIPYIIPGTVVGLSFSYLLQQSGILNTVLNRLHLSKLALDWLGNGALSIYSVGGLLIWSQLGFSVIALTAALLSLPQEVNEAAIVDGASKWQKQRYVIIPQLKNTIQFLFVLQIINALAWVFPYVFTLTRGGPGNSSMVMDLFIWQYGFSLGSVGYASAAAVYLLGLSGIFIYLYSRIRRNQEEL</sequence>
<dbReference type="PANTHER" id="PTHR30193:SF37">
    <property type="entry name" value="INNER MEMBRANE ABC TRANSPORTER PERMEASE PROTEIN YCJO"/>
    <property type="match status" value="1"/>
</dbReference>
<keyword evidence="6 7" id="KW-0472">Membrane</keyword>
<feature type="transmembrane region" description="Helical" evidence="7">
    <location>
        <begin position="25"/>
        <end position="50"/>
    </location>
</feature>
<evidence type="ECO:0000313" key="12">
    <source>
        <dbReference type="EMBL" id="CAB4837133.1"/>
    </source>
</evidence>
<dbReference type="EMBL" id="CAEZXD010000017">
    <property type="protein sequence ID" value="CAB4676679.1"/>
    <property type="molecule type" value="Genomic_DNA"/>
</dbReference>
<evidence type="ECO:0000313" key="13">
    <source>
        <dbReference type="EMBL" id="CAB4899365.1"/>
    </source>
</evidence>
<protein>
    <submittedName>
        <fullName evidence="12">Unannotated protein</fullName>
    </submittedName>
</protein>
<feature type="domain" description="ABC transmembrane type-1" evidence="8">
    <location>
        <begin position="74"/>
        <end position="296"/>
    </location>
</feature>
<dbReference type="PANTHER" id="PTHR30193">
    <property type="entry name" value="ABC TRANSPORTER PERMEASE PROTEIN"/>
    <property type="match status" value="1"/>
</dbReference>
<dbReference type="EMBL" id="CAFAAZ010000012">
    <property type="protein sequence ID" value="CAB4825696.1"/>
    <property type="molecule type" value="Genomic_DNA"/>
</dbReference>
<dbReference type="EMBL" id="CAEZYD010000008">
    <property type="protein sequence ID" value="CAB4709733.1"/>
    <property type="molecule type" value="Genomic_DNA"/>
</dbReference>
<dbReference type="EMBL" id="CAFBMA010000010">
    <property type="protein sequence ID" value="CAB4899365.1"/>
    <property type="molecule type" value="Genomic_DNA"/>
</dbReference>
<feature type="transmembrane region" description="Helical" evidence="7">
    <location>
        <begin position="268"/>
        <end position="296"/>
    </location>
</feature>
<keyword evidence="5 7" id="KW-1133">Transmembrane helix</keyword>